<dbReference type="Proteomes" id="UP000198854">
    <property type="component" value="Unassembled WGS sequence"/>
</dbReference>
<name>A0A1G7YHU0_9VIBR</name>
<evidence type="ECO:0000313" key="2">
    <source>
        <dbReference type="Proteomes" id="UP000198854"/>
    </source>
</evidence>
<sequence length="60" mass="7010">MKLNTQQYEPVFQNHQCHLSGFVESVMKAKNTLKLFIPPLSLLCVQNFILPYDIRGYSCY</sequence>
<gene>
    <name evidence="1" type="ORF">SAMN04488136_105134</name>
</gene>
<evidence type="ECO:0000313" key="1">
    <source>
        <dbReference type="EMBL" id="SDG95944.1"/>
    </source>
</evidence>
<dbReference type="EMBL" id="FNDD01000005">
    <property type="protein sequence ID" value="SDG95944.1"/>
    <property type="molecule type" value="Genomic_DNA"/>
</dbReference>
<accession>A0A1G7YHU0</accession>
<proteinExistence type="predicted"/>
<dbReference type="AlphaFoldDB" id="A0A1G7YHU0"/>
<organism evidence="1 2">
    <name type="scientific">Vibrio xiamenensis</name>
    <dbReference type="NCBI Taxonomy" id="861298"/>
    <lineage>
        <taxon>Bacteria</taxon>
        <taxon>Pseudomonadati</taxon>
        <taxon>Pseudomonadota</taxon>
        <taxon>Gammaproteobacteria</taxon>
        <taxon>Vibrionales</taxon>
        <taxon>Vibrionaceae</taxon>
        <taxon>Vibrio</taxon>
    </lineage>
</organism>
<reference evidence="1 2" key="1">
    <citation type="submission" date="2016-10" db="EMBL/GenBank/DDBJ databases">
        <authorList>
            <person name="de Groot N.N."/>
        </authorList>
    </citation>
    <scope>NUCLEOTIDE SEQUENCE [LARGE SCALE GENOMIC DNA]</scope>
    <source>
        <strain evidence="1 2">CGMCC 1.10228</strain>
    </source>
</reference>
<keyword evidence="2" id="KW-1185">Reference proteome</keyword>
<protein>
    <submittedName>
        <fullName evidence="1">Uncharacterized protein</fullName>
    </submittedName>
</protein>